<keyword evidence="4" id="KW-0472">Membrane</keyword>
<dbReference type="PANTHER" id="PTHR15371:SF1">
    <property type="entry name" value="OUTER ENVELOPE PORE PROTEIN 16-2, CHLOROPLASTIC"/>
    <property type="match status" value="1"/>
</dbReference>
<evidence type="ECO:0000256" key="4">
    <source>
        <dbReference type="ARBA" id="ARBA00023136"/>
    </source>
</evidence>
<comment type="caution">
    <text evidence="5">The sequence shown here is derived from an EMBL/GenBank/DDBJ whole genome shotgun (WGS) entry which is preliminary data.</text>
</comment>
<feature type="non-terminal residue" evidence="5">
    <location>
        <position position="1"/>
    </location>
</feature>
<keyword evidence="2" id="KW-0812">Transmembrane</keyword>
<dbReference type="OMA" id="GKQSLQW"/>
<dbReference type="InterPro" id="IPR045238">
    <property type="entry name" value="Tim23-like"/>
</dbReference>
<dbReference type="Proteomes" id="UP000824469">
    <property type="component" value="Unassembled WGS sequence"/>
</dbReference>
<name>A0AA38CTL0_TAXCH</name>
<dbReference type="Pfam" id="PF02466">
    <property type="entry name" value="Tim17"/>
    <property type="match status" value="1"/>
</dbReference>
<reference evidence="5 6" key="1">
    <citation type="journal article" date="2021" name="Nat. Plants">
        <title>The Taxus genome provides insights into paclitaxel biosynthesis.</title>
        <authorList>
            <person name="Xiong X."/>
            <person name="Gou J."/>
            <person name="Liao Q."/>
            <person name="Li Y."/>
            <person name="Zhou Q."/>
            <person name="Bi G."/>
            <person name="Li C."/>
            <person name="Du R."/>
            <person name="Wang X."/>
            <person name="Sun T."/>
            <person name="Guo L."/>
            <person name="Liang H."/>
            <person name="Lu P."/>
            <person name="Wu Y."/>
            <person name="Zhang Z."/>
            <person name="Ro D.K."/>
            <person name="Shang Y."/>
            <person name="Huang S."/>
            <person name="Yan J."/>
        </authorList>
    </citation>
    <scope>NUCLEOTIDE SEQUENCE [LARGE SCALE GENOMIC DNA]</scope>
    <source>
        <strain evidence="5">Ta-2019</strain>
    </source>
</reference>
<dbReference type="GO" id="GO:0009707">
    <property type="term" value="C:chloroplast outer membrane"/>
    <property type="evidence" value="ECO:0007669"/>
    <property type="project" value="TreeGrafter"/>
</dbReference>
<gene>
    <name evidence="5" type="ORF">KI387_014091</name>
</gene>
<accession>A0AA38CTL0</accession>
<keyword evidence="6" id="KW-1185">Reference proteome</keyword>
<proteinExistence type="predicted"/>
<evidence type="ECO:0000313" key="6">
    <source>
        <dbReference type="Proteomes" id="UP000824469"/>
    </source>
</evidence>
<sequence>MAKEAIHNTKDKMYDTKDKMYDTKDKFFATVDDYKSPNVDVLVDLGHPLVNRVVDGFIKVGGVGALNAASQDAYKLVLQEEANRSSLENMVQNMGKQAVQWGMVAGVYSGMKYGMQEARGVRDWKNAMVGGAVAGAALSLTEPNPRHDRVVQAAITGGAIATAA</sequence>
<comment type="subcellular location">
    <subcellularLocation>
        <location evidence="1">Membrane</location>
        <topology evidence="1">Multi-pass membrane protein</topology>
    </subcellularLocation>
</comment>
<keyword evidence="3" id="KW-1133">Transmembrane helix</keyword>
<protein>
    <submittedName>
        <fullName evidence="5">Uncharacterized protein</fullName>
    </submittedName>
</protein>
<dbReference type="EMBL" id="JAHRHJ020000009">
    <property type="protein sequence ID" value="KAH9302508.1"/>
    <property type="molecule type" value="Genomic_DNA"/>
</dbReference>
<evidence type="ECO:0000256" key="2">
    <source>
        <dbReference type="ARBA" id="ARBA00022692"/>
    </source>
</evidence>
<evidence type="ECO:0000313" key="5">
    <source>
        <dbReference type="EMBL" id="KAH9302508.1"/>
    </source>
</evidence>
<organism evidence="5 6">
    <name type="scientific">Taxus chinensis</name>
    <name type="common">Chinese yew</name>
    <name type="synonym">Taxus wallichiana var. chinensis</name>
    <dbReference type="NCBI Taxonomy" id="29808"/>
    <lineage>
        <taxon>Eukaryota</taxon>
        <taxon>Viridiplantae</taxon>
        <taxon>Streptophyta</taxon>
        <taxon>Embryophyta</taxon>
        <taxon>Tracheophyta</taxon>
        <taxon>Spermatophyta</taxon>
        <taxon>Pinopsida</taxon>
        <taxon>Pinidae</taxon>
        <taxon>Conifers II</taxon>
        <taxon>Cupressales</taxon>
        <taxon>Taxaceae</taxon>
        <taxon>Taxus</taxon>
    </lineage>
</organism>
<dbReference type="AlphaFoldDB" id="A0AA38CTL0"/>
<dbReference type="PANTHER" id="PTHR15371">
    <property type="entry name" value="TIM23"/>
    <property type="match status" value="1"/>
</dbReference>
<evidence type="ECO:0000256" key="3">
    <source>
        <dbReference type="ARBA" id="ARBA00022989"/>
    </source>
</evidence>
<evidence type="ECO:0000256" key="1">
    <source>
        <dbReference type="ARBA" id="ARBA00004141"/>
    </source>
</evidence>
<dbReference type="GO" id="GO:0015171">
    <property type="term" value="F:amino acid transmembrane transporter activity"/>
    <property type="evidence" value="ECO:0007669"/>
    <property type="project" value="TreeGrafter"/>
</dbReference>